<dbReference type="Pfam" id="PF00668">
    <property type="entry name" value="Condensation"/>
    <property type="match status" value="1"/>
</dbReference>
<feature type="domain" description="Condensation" evidence="1">
    <location>
        <begin position="2"/>
        <end position="105"/>
    </location>
</feature>
<feature type="non-terminal residue" evidence="2">
    <location>
        <position position="109"/>
    </location>
</feature>
<dbReference type="AlphaFoldDB" id="A0A7J5A5J5"/>
<name>A0A7J5A5J5_9FLAO</name>
<keyword evidence="3" id="KW-1185">Reference proteome</keyword>
<dbReference type="InterPro" id="IPR001242">
    <property type="entry name" value="Condensation_dom"/>
</dbReference>
<reference evidence="2 3" key="1">
    <citation type="submission" date="2019-09" db="EMBL/GenBank/DDBJ databases">
        <authorList>
            <person name="Cao W.R."/>
        </authorList>
    </citation>
    <scope>NUCLEOTIDE SEQUENCE [LARGE SCALE GENOMIC DNA]</scope>
    <source>
        <strain evidence="3">a4</strain>
    </source>
</reference>
<comment type="caution">
    <text evidence="2">The sequence shown here is derived from an EMBL/GenBank/DDBJ whole genome shotgun (WGS) entry which is preliminary data.</text>
</comment>
<dbReference type="Gene3D" id="3.30.559.10">
    <property type="entry name" value="Chloramphenicol acetyltransferase-like domain"/>
    <property type="match status" value="1"/>
</dbReference>
<protein>
    <recommendedName>
        <fullName evidence="1">Condensation domain-containing protein</fullName>
    </recommendedName>
</protein>
<evidence type="ECO:0000313" key="3">
    <source>
        <dbReference type="Proteomes" id="UP000467305"/>
    </source>
</evidence>
<accession>A0A7J5A5J5</accession>
<dbReference type="Proteomes" id="UP000467305">
    <property type="component" value="Unassembled WGS sequence"/>
</dbReference>
<dbReference type="EMBL" id="WAAU01000061">
    <property type="protein sequence ID" value="KAB1152831.1"/>
    <property type="molecule type" value="Genomic_DNA"/>
</dbReference>
<sequence>MVQSIIDASEFEVTYKEADSSEVEDLVSSFVRPFELSEEIPYRISLVDVSGLYYMLMIDSHHIINDGVSNDILIRDLWSLYQGQSLKPLNISYTDYSVWQESESYQEIV</sequence>
<gene>
    <name evidence="2" type="ORF">F7018_17980</name>
</gene>
<evidence type="ECO:0000313" key="2">
    <source>
        <dbReference type="EMBL" id="KAB1152831.1"/>
    </source>
</evidence>
<dbReference type="GO" id="GO:0003824">
    <property type="term" value="F:catalytic activity"/>
    <property type="evidence" value="ECO:0007669"/>
    <property type="project" value="InterPro"/>
</dbReference>
<dbReference type="InterPro" id="IPR023213">
    <property type="entry name" value="CAT-like_dom_sf"/>
</dbReference>
<proteinExistence type="predicted"/>
<organism evidence="2 3">
    <name type="scientific">Tenacibaculum aiptasiae</name>
    <dbReference type="NCBI Taxonomy" id="426481"/>
    <lineage>
        <taxon>Bacteria</taxon>
        <taxon>Pseudomonadati</taxon>
        <taxon>Bacteroidota</taxon>
        <taxon>Flavobacteriia</taxon>
        <taxon>Flavobacteriales</taxon>
        <taxon>Flavobacteriaceae</taxon>
        <taxon>Tenacibaculum</taxon>
    </lineage>
</organism>
<dbReference type="SUPFAM" id="SSF52777">
    <property type="entry name" value="CoA-dependent acyltransferases"/>
    <property type="match status" value="1"/>
</dbReference>
<evidence type="ECO:0000259" key="1">
    <source>
        <dbReference type="Pfam" id="PF00668"/>
    </source>
</evidence>
<dbReference type="OrthoDB" id="9778690at2"/>